<protein>
    <submittedName>
        <fullName evidence="2">Uncharacterized protein</fullName>
    </submittedName>
</protein>
<gene>
    <name evidence="2" type="ORF">MNBD_ALPHA08-911</name>
</gene>
<dbReference type="AlphaFoldDB" id="A0A3B0RDT1"/>
<evidence type="ECO:0000313" key="2">
    <source>
        <dbReference type="EMBL" id="VAV91494.1"/>
    </source>
</evidence>
<feature type="region of interest" description="Disordered" evidence="1">
    <location>
        <begin position="97"/>
        <end position="128"/>
    </location>
</feature>
<sequence length="345" mass="37595">MKLPITSKVLFGIVALSIGANASALAQSTPQNAQWNALFDRIIRLEQNVKNLGNNGGGGSGGFAQTQSTEQLRQLLNEVRQMRQQLQSMDARLRRLETNSGRSGSATPPLTRQRAQLPTRSPTFAETDLNQYDVNNDPQIFVEIDKPGQSGSGQPGVFSQGVPVAPIARAPGSWQNSAPRAPATQNNPQVASLPPQNDGPIVPGGVERQTLDGGQVTTGSLAKKLYDRSRAALRSRRYGAAESGFKSFLRKYAKHKLAPSAQFMLGETYYVQKNYRLAAQSYLQGYRKYPKARRSSNTLLKLGMSMGKLGQKSQSCGVYESVVSKYKSSNGAVVRAKKEMKRARC</sequence>
<proteinExistence type="inferred from homology"/>
<dbReference type="InterPro" id="IPR011990">
    <property type="entry name" value="TPR-like_helical_dom_sf"/>
</dbReference>
<dbReference type="NCBIfam" id="TIGR02795">
    <property type="entry name" value="tol_pal_ybgF"/>
    <property type="match status" value="1"/>
</dbReference>
<feature type="compositionally biased region" description="Polar residues" evidence="1">
    <location>
        <begin position="173"/>
        <end position="190"/>
    </location>
</feature>
<evidence type="ECO:0000256" key="1">
    <source>
        <dbReference type="SAM" id="MobiDB-lite"/>
    </source>
</evidence>
<dbReference type="Gene3D" id="1.25.40.10">
    <property type="entry name" value="Tetratricopeptide repeat domain"/>
    <property type="match status" value="1"/>
</dbReference>
<dbReference type="HAMAP" id="MF_02066">
    <property type="entry name" value="CpoB"/>
    <property type="match status" value="1"/>
</dbReference>
<dbReference type="InterPro" id="IPR014162">
    <property type="entry name" value="CpoB_C"/>
</dbReference>
<feature type="compositionally biased region" description="Polar residues" evidence="1">
    <location>
        <begin position="98"/>
        <end position="128"/>
    </location>
</feature>
<dbReference type="Pfam" id="PF13174">
    <property type="entry name" value="TPR_6"/>
    <property type="match status" value="1"/>
</dbReference>
<feature type="region of interest" description="Disordered" evidence="1">
    <location>
        <begin position="168"/>
        <end position="214"/>
    </location>
</feature>
<dbReference type="GO" id="GO:0051301">
    <property type="term" value="P:cell division"/>
    <property type="evidence" value="ECO:0007669"/>
    <property type="project" value="InterPro"/>
</dbReference>
<organism evidence="2">
    <name type="scientific">hydrothermal vent metagenome</name>
    <dbReference type="NCBI Taxonomy" id="652676"/>
    <lineage>
        <taxon>unclassified sequences</taxon>
        <taxon>metagenomes</taxon>
        <taxon>ecological metagenomes</taxon>
    </lineage>
</organism>
<accession>A0A3B0RDT1</accession>
<dbReference type="SUPFAM" id="SSF48452">
    <property type="entry name" value="TPR-like"/>
    <property type="match status" value="1"/>
</dbReference>
<dbReference type="InterPro" id="IPR019734">
    <property type="entry name" value="TPR_rpt"/>
</dbReference>
<reference evidence="2" key="1">
    <citation type="submission" date="2018-06" db="EMBL/GenBank/DDBJ databases">
        <authorList>
            <person name="Zhirakovskaya E."/>
        </authorList>
    </citation>
    <scope>NUCLEOTIDE SEQUENCE</scope>
</reference>
<name>A0A3B0RDT1_9ZZZZ</name>
<dbReference type="EMBL" id="UOEC01000091">
    <property type="protein sequence ID" value="VAV91494.1"/>
    <property type="molecule type" value="Genomic_DNA"/>
</dbReference>
<dbReference type="InterPro" id="IPR034706">
    <property type="entry name" value="CpoB"/>
</dbReference>